<feature type="compositionally biased region" description="Basic and acidic residues" evidence="1">
    <location>
        <begin position="38"/>
        <end position="56"/>
    </location>
</feature>
<dbReference type="PANTHER" id="PTHR11538">
    <property type="entry name" value="PHENYLALANYL-TRNA SYNTHETASE"/>
    <property type="match status" value="1"/>
</dbReference>
<dbReference type="OrthoDB" id="273345at2759"/>
<reference evidence="3 4" key="1">
    <citation type="journal article" date="2016" name="Proc. Natl. Acad. Sci. U.S.A.">
        <title>Comparative genomics of biotechnologically important yeasts.</title>
        <authorList>
            <person name="Riley R."/>
            <person name="Haridas S."/>
            <person name="Wolfe K.H."/>
            <person name="Lopes M.R."/>
            <person name="Hittinger C.T."/>
            <person name="Goeker M."/>
            <person name="Salamov A.A."/>
            <person name="Wisecaver J.H."/>
            <person name="Long T.M."/>
            <person name="Calvey C.H."/>
            <person name="Aerts A.L."/>
            <person name="Barry K.W."/>
            <person name="Choi C."/>
            <person name="Clum A."/>
            <person name="Coughlan A.Y."/>
            <person name="Deshpande S."/>
            <person name="Douglass A.P."/>
            <person name="Hanson S.J."/>
            <person name="Klenk H.-P."/>
            <person name="LaButti K.M."/>
            <person name="Lapidus A."/>
            <person name="Lindquist E.A."/>
            <person name="Lipzen A.M."/>
            <person name="Meier-Kolthoff J.P."/>
            <person name="Ohm R.A."/>
            <person name="Otillar R.P."/>
            <person name="Pangilinan J.L."/>
            <person name="Peng Y."/>
            <person name="Rokas A."/>
            <person name="Rosa C.A."/>
            <person name="Scheuner C."/>
            <person name="Sibirny A.A."/>
            <person name="Slot J.C."/>
            <person name="Stielow J.B."/>
            <person name="Sun H."/>
            <person name="Kurtzman C.P."/>
            <person name="Blackwell M."/>
            <person name="Grigoriev I.V."/>
            <person name="Jeffries T.W."/>
        </authorList>
    </citation>
    <scope>NUCLEOTIDE SEQUENCE [LARGE SCALE GENOMIC DNA]</scope>
    <source>
        <strain evidence="4">ATCC 18201 / CBS 1600 / BCRC 20928 / JCM 3617 / NBRC 0987 / NRRL Y-1542</strain>
    </source>
</reference>
<organism evidence="3 4">
    <name type="scientific">Cyberlindnera jadinii (strain ATCC 18201 / CBS 1600 / BCRC 20928 / JCM 3617 / NBRC 0987 / NRRL Y-1542)</name>
    <name type="common">Torula yeast</name>
    <name type="synonym">Candida utilis</name>
    <dbReference type="NCBI Taxonomy" id="983966"/>
    <lineage>
        <taxon>Eukaryota</taxon>
        <taxon>Fungi</taxon>
        <taxon>Dikarya</taxon>
        <taxon>Ascomycota</taxon>
        <taxon>Saccharomycotina</taxon>
        <taxon>Saccharomycetes</taxon>
        <taxon>Phaffomycetales</taxon>
        <taxon>Phaffomycetaceae</taxon>
        <taxon>Cyberlindnera</taxon>
    </lineage>
</organism>
<dbReference type="PANTHER" id="PTHR11538:SF26">
    <property type="entry name" value="FERREDOXIN-FOLD ANTICODON-BINDING DOMAIN-CONTAINING PROTEIN 1"/>
    <property type="match status" value="1"/>
</dbReference>
<protein>
    <recommendedName>
        <fullName evidence="2">25S rRNA (uridine-N(3))-methyltransferase BMT5-like domain-containing protein</fullName>
    </recommendedName>
</protein>
<dbReference type="STRING" id="983966.A0A1E4S770"/>
<evidence type="ECO:0000259" key="2">
    <source>
        <dbReference type="Pfam" id="PF10354"/>
    </source>
</evidence>
<name>A0A1E4S770_CYBJN</name>
<proteinExistence type="predicted"/>
<sequence>MAKRLKARTGGGKLANALLRHQEMEKKVKKSKPTHNGHQMEQKRESKQIRKNREIQKSQQKSFVPFEKDDYVLLVGEGDMSFALSILNQGYVKPTRLIVTSYDNSPSELKLKYPHTFEQNYEQLTQVHKAKVFFKVDATKLLSSLKLTPKTLFKVFGIPKLDAIMFNFPHTGRGIKDQDRNIRDHQMLVLGYMKSSTELFDLFNRVSPTLNTTGLNVVSSSTESQVRIVLTVFEGEPYDSWNIKSLSKTLGLKVARSGEFQRTNSEQDTTKKAHERKARIYIFEKFVKGVDSAKKKRRHDESEPDSD</sequence>
<feature type="domain" description="25S rRNA (uridine-N(3))-methyltransferase BMT5-like" evidence="2">
    <location>
        <begin position="73"/>
        <end position="263"/>
    </location>
</feature>
<dbReference type="OMA" id="YPGYKHA"/>
<accession>A0A1E4S770</accession>
<dbReference type="GO" id="GO:0005737">
    <property type="term" value="C:cytoplasm"/>
    <property type="evidence" value="ECO:0007669"/>
    <property type="project" value="TreeGrafter"/>
</dbReference>
<dbReference type="Pfam" id="PF10354">
    <property type="entry name" value="BMT5-like"/>
    <property type="match status" value="1"/>
</dbReference>
<evidence type="ECO:0000313" key="3">
    <source>
        <dbReference type="EMBL" id="ODV75303.1"/>
    </source>
</evidence>
<dbReference type="GO" id="GO:0070475">
    <property type="term" value="P:rRNA base methylation"/>
    <property type="evidence" value="ECO:0007669"/>
    <property type="project" value="InterPro"/>
</dbReference>
<dbReference type="AlphaFoldDB" id="A0A1E4S770"/>
<dbReference type="GeneID" id="30991866"/>
<keyword evidence="4" id="KW-1185">Reference proteome</keyword>
<evidence type="ECO:0000313" key="4">
    <source>
        <dbReference type="Proteomes" id="UP000094389"/>
    </source>
</evidence>
<gene>
    <name evidence="3" type="ORF">CYBJADRAFT_193226</name>
</gene>
<dbReference type="GO" id="GO:0070042">
    <property type="term" value="F:rRNA (uridine-N3-)-methyltransferase activity"/>
    <property type="evidence" value="ECO:0007669"/>
    <property type="project" value="InterPro"/>
</dbReference>
<evidence type="ECO:0000256" key="1">
    <source>
        <dbReference type="SAM" id="MobiDB-lite"/>
    </source>
</evidence>
<dbReference type="Proteomes" id="UP000094389">
    <property type="component" value="Unassembled WGS sequence"/>
</dbReference>
<dbReference type="InterPro" id="IPR019446">
    <property type="entry name" value="BMT5-like"/>
</dbReference>
<feature type="region of interest" description="Disordered" evidence="1">
    <location>
        <begin position="1"/>
        <end position="60"/>
    </location>
</feature>
<dbReference type="EMBL" id="KV453926">
    <property type="protein sequence ID" value="ODV75303.1"/>
    <property type="molecule type" value="Genomic_DNA"/>
</dbReference>
<dbReference type="RefSeq" id="XP_020072342.1">
    <property type="nucleotide sequence ID" value="XM_020217470.1"/>
</dbReference>